<dbReference type="Proteomes" id="UP000247978">
    <property type="component" value="Unassembled WGS sequence"/>
</dbReference>
<sequence>MDVNYITSDWEKAKQSVGSLIGNGWGRGMFDDLRKLTNNLEDVESLIRKYDSDGYISFHHTSQEKKYQQLFNDYQELHRFTKQVGGIVDDVIDQRFYEDMDAFVEAMRNLRIEEYTTENRIDATTIIHTHHAPGGSVELPKDEITLNDLFDGDNFYANQIKLEYKQVKEMNPDQEFSLEDYQLAALNTHAFEYESIKDQQYNKEFWAGLAALVVIVGATLIFPPAGIALGVIYGTLEITSAVSGKDWVSGRELGTGERWSRGLLAPLDIIPGVGGAKKLVTAGRVNRLHTLTDIGIQTKKFGTSIKNTIGNTVDIARTEGLKRLNQAKEFVKTQAKLQIDDVKLVIKTANDKANEFAEWAGSLLFRQDNVAMQGAGGGHVHLGKSENIVKFSGNGGTAGSNIEEVSNIKNPSGARYGNRRIPDDLYDELRKDTPTPELRNKVNEGIELPMADPAIPGKEVTKRLEADHIVSMDKIAKMEGFEKLTREEQLYILNYEENFIGLSRTANASKGPKSFEEWTIYKKEGIPINPNFREKMIKIEKNLEVQLQQMIDDILKGRK</sequence>
<comment type="caution">
    <text evidence="2">The sequence shown here is derived from an EMBL/GenBank/DDBJ whole genome shotgun (WGS) entry which is preliminary data.</text>
</comment>
<keyword evidence="1" id="KW-0812">Transmembrane</keyword>
<keyword evidence="3" id="KW-1185">Reference proteome</keyword>
<gene>
    <name evidence="2" type="ORF">DFR56_104177</name>
</gene>
<reference evidence="2 3" key="1">
    <citation type="submission" date="2018-05" db="EMBL/GenBank/DDBJ databases">
        <title>Genomic Encyclopedia of Type Strains, Phase IV (KMG-IV): sequencing the most valuable type-strain genomes for metagenomic binning, comparative biology and taxonomic classification.</title>
        <authorList>
            <person name="Goeker M."/>
        </authorList>
    </citation>
    <scope>NUCLEOTIDE SEQUENCE [LARGE SCALE GENOMIC DNA]</scope>
    <source>
        <strain evidence="2 3">DSM 28556</strain>
    </source>
</reference>
<dbReference type="EMBL" id="QJJQ01000004">
    <property type="protein sequence ID" value="PXW88026.1"/>
    <property type="molecule type" value="Genomic_DNA"/>
</dbReference>
<feature type="transmembrane region" description="Helical" evidence="1">
    <location>
        <begin position="205"/>
        <end position="233"/>
    </location>
</feature>
<keyword evidence="1" id="KW-0472">Membrane</keyword>
<dbReference type="AlphaFoldDB" id="A0A2V3W2R0"/>
<protein>
    <submittedName>
        <fullName evidence="2">Uncharacterized protein</fullName>
    </submittedName>
</protein>
<accession>A0A2V3W2R0</accession>
<name>A0A2V3W2R0_9BACI</name>
<organism evidence="2 3">
    <name type="scientific">Pseudogracilibacillus auburnensis</name>
    <dbReference type="NCBI Taxonomy" id="1494959"/>
    <lineage>
        <taxon>Bacteria</taxon>
        <taxon>Bacillati</taxon>
        <taxon>Bacillota</taxon>
        <taxon>Bacilli</taxon>
        <taxon>Bacillales</taxon>
        <taxon>Bacillaceae</taxon>
        <taxon>Pseudogracilibacillus</taxon>
    </lineage>
</organism>
<keyword evidence="1" id="KW-1133">Transmembrane helix</keyword>
<dbReference type="RefSeq" id="WP_244916457.1">
    <property type="nucleotide sequence ID" value="NZ_JBHUHB010000001.1"/>
</dbReference>
<evidence type="ECO:0000313" key="2">
    <source>
        <dbReference type="EMBL" id="PXW88026.1"/>
    </source>
</evidence>
<evidence type="ECO:0000256" key="1">
    <source>
        <dbReference type="SAM" id="Phobius"/>
    </source>
</evidence>
<proteinExistence type="predicted"/>
<evidence type="ECO:0000313" key="3">
    <source>
        <dbReference type="Proteomes" id="UP000247978"/>
    </source>
</evidence>